<name>A0A2K8KY77_MARES</name>
<feature type="domain" description="TadE-like" evidence="2">
    <location>
        <begin position="17"/>
        <end position="59"/>
    </location>
</feature>
<keyword evidence="1" id="KW-0472">Membrane</keyword>
<dbReference type="InterPro" id="IPR012495">
    <property type="entry name" value="TadE-like_dom"/>
</dbReference>
<protein>
    <submittedName>
        <fullName evidence="3">TadE-like protein</fullName>
    </submittedName>
</protein>
<keyword evidence="4" id="KW-1185">Reference proteome</keyword>
<dbReference type="Pfam" id="PF07811">
    <property type="entry name" value="TadE"/>
    <property type="match status" value="1"/>
</dbReference>
<feature type="transmembrane region" description="Helical" evidence="1">
    <location>
        <begin position="20"/>
        <end position="38"/>
    </location>
</feature>
<keyword evidence="1" id="KW-1133">Transmembrane helix</keyword>
<dbReference type="AlphaFoldDB" id="A0A2K8KY77"/>
<dbReference type="OrthoDB" id="7026216at2"/>
<dbReference type="EMBL" id="CP018799">
    <property type="protein sequence ID" value="ATX79918.1"/>
    <property type="molecule type" value="Genomic_DNA"/>
</dbReference>
<reference evidence="3 4" key="1">
    <citation type="submission" date="2016-12" db="EMBL/GenBank/DDBJ databases">
        <title>Isolation and genomic insights into novel planktonic Zetaproteobacteria from stratified waters of the Chesapeake Bay.</title>
        <authorList>
            <person name="McAllister S.M."/>
            <person name="Kato S."/>
            <person name="Chan C.S."/>
            <person name="Chiu B.K."/>
            <person name="Field E.K."/>
        </authorList>
    </citation>
    <scope>NUCLEOTIDE SEQUENCE [LARGE SCALE GENOMIC DNA]</scope>
    <source>
        <strain evidence="3 4">CP-5</strain>
    </source>
</reference>
<sequence length="187" mass="19657">MLKSNSTNDRRHDRSRGAVMVEFAIIMPFLILLFLGVTELGRSLYQQNILTQAVQAGARYMTRAQGVIDTDACAAGAAVCCVTDATAWGAAEAKAKELVVYGNQAAAAGNEILPNLTTSDITITIAEDPNAASIDACVITVSADVDFVGIFGSEYTIPPIPFVGSPIIGGIDLLTLGATTQERYIGE</sequence>
<gene>
    <name evidence="3" type="ORF">Ga0123461_1504</name>
</gene>
<dbReference type="KEGG" id="maes:Ga0123461_1504"/>
<dbReference type="RefSeq" id="WP_100277750.1">
    <property type="nucleotide sequence ID" value="NZ_CP018799.1"/>
</dbReference>
<dbReference type="Proteomes" id="UP000231701">
    <property type="component" value="Chromosome"/>
</dbReference>
<keyword evidence="1" id="KW-0812">Transmembrane</keyword>
<evidence type="ECO:0000313" key="4">
    <source>
        <dbReference type="Proteomes" id="UP000231701"/>
    </source>
</evidence>
<evidence type="ECO:0000313" key="3">
    <source>
        <dbReference type="EMBL" id="ATX79918.1"/>
    </source>
</evidence>
<evidence type="ECO:0000256" key="1">
    <source>
        <dbReference type="SAM" id="Phobius"/>
    </source>
</evidence>
<organism evidence="3 4">
    <name type="scientific">Mariprofundus aestuarium</name>
    <dbReference type="NCBI Taxonomy" id="1921086"/>
    <lineage>
        <taxon>Bacteria</taxon>
        <taxon>Pseudomonadati</taxon>
        <taxon>Pseudomonadota</taxon>
        <taxon>Candidatius Mariprofundia</taxon>
        <taxon>Mariprofundales</taxon>
        <taxon>Mariprofundaceae</taxon>
        <taxon>Mariprofundus</taxon>
    </lineage>
</organism>
<accession>A0A2K8KY77</accession>
<proteinExistence type="predicted"/>
<evidence type="ECO:0000259" key="2">
    <source>
        <dbReference type="Pfam" id="PF07811"/>
    </source>
</evidence>